<reference evidence="1 2" key="1">
    <citation type="submission" date="2018-02" db="EMBL/GenBank/DDBJ databases">
        <title>Genomic Encyclopedia of Archaeal and Bacterial Type Strains, Phase II (KMG-II): from individual species to whole genera.</title>
        <authorList>
            <person name="Goeker M."/>
        </authorList>
    </citation>
    <scope>NUCLEOTIDE SEQUENCE [LARGE SCALE GENOMIC DNA]</scope>
    <source>
        <strain evidence="1 2">YU 961-1</strain>
    </source>
</reference>
<proteinExistence type="predicted"/>
<evidence type="ECO:0000313" key="1">
    <source>
        <dbReference type="EMBL" id="PPK61905.1"/>
    </source>
</evidence>
<organism evidence="1 2">
    <name type="scientific">Actinokineospora auranticolor</name>
    <dbReference type="NCBI Taxonomy" id="155976"/>
    <lineage>
        <taxon>Bacteria</taxon>
        <taxon>Bacillati</taxon>
        <taxon>Actinomycetota</taxon>
        <taxon>Actinomycetes</taxon>
        <taxon>Pseudonocardiales</taxon>
        <taxon>Pseudonocardiaceae</taxon>
        <taxon>Actinokineospora</taxon>
    </lineage>
</organism>
<dbReference type="Proteomes" id="UP000239203">
    <property type="component" value="Unassembled WGS sequence"/>
</dbReference>
<sequence length="32" mass="3658">MYQIGPGCEMQCEIYNWGPYGKDGENLETSPF</sequence>
<evidence type="ECO:0000313" key="2">
    <source>
        <dbReference type="Proteomes" id="UP000239203"/>
    </source>
</evidence>
<dbReference type="EMBL" id="PTIX01000038">
    <property type="protein sequence ID" value="PPK61905.1"/>
    <property type="molecule type" value="Genomic_DNA"/>
</dbReference>
<gene>
    <name evidence="1" type="ORF">CLV40_13854</name>
</gene>
<accession>A0A2S6GC26</accession>
<dbReference type="AlphaFoldDB" id="A0A2S6GC26"/>
<protein>
    <submittedName>
        <fullName evidence="1">Uncharacterized protein</fullName>
    </submittedName>
</protein>
<comment type="caution">
    <text evidence="1">The sequence shown here is derived from an EMBL/GenBank/DDBJ whole genome shotgun (WGS) entry which is preliminary data.</text>
</comment>
<keyword evidence="2" id="KW-1185">Reference proteome</keyword>
<name>A0A2S6GC26_9PSEU</name>